<keyword evidence="3" id="KW-0813">Transport</keyword>
<evidence type="ECO:0000313" key="9">
    <source>
        <dbReference type="EMBL" id="UXZ04066.1"/>
    </source>
</evidence>
<dbReference type="NCBIfam" id="NF007866">
    <property type="entry name" value="PRK10577.1-2"/>
    <property type="match status" value="1"/>
</dbReference>
<feature type="transmembrane region" description="Helical" evidence="8">
    <location>
        <begin position="303"/>
        <end position="328"/>
    </location>
</feature>
<feature type="transmembrane region" description="Helical" evidence="8">
    <location>
        <begin position="56"/>
        <end position="83"/>
    </location>
</feature>
<feature type="transmembrane region" description="Helical" evidence="8">
    <location>
        <begin position="646"/>
        <end position="664"/>
    </location>
</feature>
<feature type="transmembrane region" description="Helical" evidence="8">
    <location>
        <begin position="431"/>
        <end position="449"/>
    </location>
</feature>
<keyword evidence="5 8" id="KW-0812">Transmembrane</keyword>
<evidence type="ECO:0000256" key="1">
    <source>
        <dbReference type="ARBA" id="ARBA00004651"/>
    </source>
</evidence>
<name>A0ABY6F1U2_9GAMM</name>
<dbReference type="CDD" id="cd06550">
    <property type="entry name" value="TM_ABC_iron-siderophores_like"/>
    <property type="match status" value="1"/>
</dbReference>
<feature type="transmembrane region" description="Helical" evidence="8">
    <location>
        <begin position="149"/>
        <end position="176"/>
    </location>
</feature>
<sequence>MMKTSHVFLIGLLVLAFITSHAVIDGQWQGDVATLFLSTNVLLEKLNHHSLSLADFGVALSLIPTMVVAILAGGLLGVCSTLLQTLTKNPLASDSTLAVGGGAQMALLITTIFLPSFGLYGNFWVGFLGALASIGLIFLLSAPSRFSPVVMVLSGLMVNIVLGAVANVLILQYAQYGLGVLLWGSGVLTQSGFTKSLTLLMTLCVLIIAIAPVYKAMSVMSLDDERAKSLGVSVGKIRLYVTVLVAGVLSIIVGNLGLIGFVGLMGATLANAMPVHRLWQKLLASFVFGALTLWITSNLTTLFLANTGIGAGAMTALLGTPLMIYWLFRLPKQKDDSFAITMAFDKTARPHLLVMALLLLMMIALWFAPKVVNDGTMMQIVWAWAGIDDGWLISEYRLPRTLTAISAGVMLSVAGVVLQSMSNNPMASPEVLGISSSTAMGVVAGFVILPMMGITPTMSTLFGFGLAGAALSLAFILWLSGRVASSALLLTGVAVSALVGVLMSIIKVSGNPQLTTVLSFFSGSSYYANPSTAYAYAGVAMAGLIMAVLYAKPLGLLGFGRGIAQGRGLDVTWTNGVLLGLVALLSVTATFATGVLSFVGLMTPHLAMMMGARTLQQRLLVSALLGACLLVVADWVGRYVIFPYEIPAGTIASLVGGVYFVGLMRKFR</sequence>
<evidence type="ECO:0000256" key="3">
    <source>
        <dbReference type="ARBA" id="ARBA00022448"/>
    </source>
</evidence>
<evidence type="ECO:0000313" key="10">
    <source>
        <dbReference type="Proteomes" id="UP001063782"/>
    </source>
</evidence>
<comment type="similarity">
    <text evidence="2">Belongs to the binding-protein-dependent transport system permease family. FecCD subfamily.</text>
</comment>
<evidence type="ECO:0000256" key="6">
    <source>
        <dbReference type="ARBA" id="ARBA00022989"/>
    </source>
</evidence>
<feature type="transmembrane region" description="Helical" evidence="8">
    <location>
        <begin position="401"/>
        <end position="419"/>
    </location>
</feature>
<keyword evidence="7 8" id="KW-0472">Membrane</keyword>
<reference evidence="9" key="1">
    <citation type="submission" date="2021-12" db="EMBL/GenBank/DDBJ databases">
        <title>taxonomy of Moraxella sp. ZY201224.</title>
        <authorList>
            <person name="Li F."/>
        </authorList>
    </citation>
    <scope>NUCLEOTIDE SEQUENCE</scope>
    <source>
        <strain evidence="9">ZY201224</strain>
    </source>
</reference>
<feature type="transmembrane region" description="Helical" evidence="8">
    <location>
        <begin position="278"/>
        <end position="296"/>
    </location>
</feature>
<feature type="transmembrane region" description="Helical" evidence="8">
    <location>
        <begin position="577"/>
        <end position="599"/>
    </location>
</feature>
<protein>
    <submittedName>
        <fullName evidence="9">Fe(3+)-hydroxamate ABC transporter permease FhuB</fullName>
    </submittedName>
</protein>
<dbReference type="PANTHER" id="PTHR30472:SF37">
    <property type="entry name" value="FE(3+) DICITRATE TRANSPORT SYSTEM PERMEASE PROTEIN FECD-RELATED"/>
    <property type="match status" value="1"/>
</dbReference>
<feature type="transmembrane region" description="Helical" evidence="8">
    <location>
        <begin position="461"/>
        <end position="481"/>
    </location>
</feature>
<feature type="transmembrane region" description="Helical" evidence="8">
    <location>
        <begin position="487"/>
        <end position="506"/>
    </location>
</feature>
<dbReference type="Gene3D" id="1.10.3470.10">
    <property type="entry name" value="ABC transporter involved in vitamin B12 uptake, BtuC"/>
    <property type="match status" value="2"/>
</dbReference>
<evidence type="ECO:0000256" key="2">
    <source>
        <dbReference type="ARBA" id="ARBA00007935"/>
    </source>
</evidence>
<organism evidence="9 10">
    <name type="scientific">Moraxella nasicaprae</name>
    <dbReference type="NCBI Taxonomy" id="2904122"/>
    <lineage>
        <taxon>Bacteria</taxon>
        <taxon>Pseudomonadati</taxon>
        <taxon>Pseudomonadota</taxon>
        <taxon>Gammaproteobacteria</taxon>
        <taxon>Moraxellales</taxon>
        <taxon>Moraxellaceae</taxon>
        <taxon>Moraxella</taxon>
    </lineage>
</organism>
<dbReference type="EMBL" id="CP089977">
    <property type="protein sequence ID" value="UXZ04066.1"/>
    <property type="molecule type" value="Genomic_DNA"/>
</dbReference>
<accession>A0ABY6F1U2</accession>
<dbReference type="Pfam" id="PF01032">
    <property type="entry name" value="FecCD"/>
    <property type="match status" value="2"/>
</dbReference>
<gene>
    <name evidence="9" type="primary">fhuB</name>
    <name evidence="9" type="ORF">LU297_05445</name>
</gene>
<keyword evidence="4" id="KW-1003">Cell membrane</keyword>
<keyword evidence="10" id="KW-1185">Reference proteome</keyword>
<dbReference type="PANTHER" id="PTHR30472">
    <property type="entry name" value="FERRIC ENTEROBACTIN TRANSPORT SYSTEM PERMEASE PROTEIN"/>
    <property type="match status" value="1"/>
</dbReference>
<proteinExistence type="inferred from homology"/>
<evidence type="ECO:0000256" key="4">
    <source>
        <dbReference type="ARBA" id="ARBA00022475"/>
    </source>
</evidence>
<evidence type="ECO:0000256" key="5">
    <source>
        <dbReference type="ARBA" id="ARBA00022692"/>
    </source>
</evidence>
<dbReference type="InterPro" id="IPR000522">
    <property type="entry name" value="ABC_transptr_permease_BtuC"/>
</dbReference>
<feature type="transmembrane region" description="Helical" evidence="8">
    <location>
        <begin position="123"/>
        <end position="142"/>
    </location>
</feature>
<dbReference type="InterPro" id="IPR037294">
    <property type="entry name" value="ABC_BtuC-like"/>
</dbReference>
<feature type="transmembrane region" description="Helical" evidence="8">
    <location>
        <begin position="533"/>
        <end position="551"/>
    </location>
</feature>
<dbReference type="Proteomes" id="UP001063782">
    <property type="component" value="Chromosome"/>
</dbReference>
<evidence type="ECO:0000256" key="8">
    <source>
        <dbReference type="SAM" id="Phobius"/>
    </source>
</evidence>
<feature type="transmembrane region" description="Helical" evidence="8">
    <location>
        <begin position="237"/>
        <end position="266"/>
    </location>
</feature>
<dbReference type="SUPFAM" id="SSF81345">
    <property type="entry name" value="ABC transporter involved in vitamin B12 uptake, BtuC"/>
    <property type="match status" value="2"/>
</dbReference>
<feature type="transmembrane region" description="Helical" evidence="8">
    <location>
        <begin position="348"/>
        <end position="368"/>
    </location>
</feature>
<feature type="transmembrane region" description="Helical" evidence="8">
    <location>
        <begin position="196"/>
        <end position="216"/>
    </location>
</feature>
<comment type="subcellular location">
    <subcellularLocation>
        <location evidence="1">Cell membrane</location>
        <topology evidence="1">Multi-pass membrane protein</topology>
    </subcellularLocation>
</comment>
<dbReference type="RefSeq" id="WP_263075545.1">
    <property type="nucleotide sequence ID" value="NZ_CP089977.1"/>
</dbReference>
<keyword evidence="6 8" id="KW-1133">Transmembrane helix</keyword>
<evidence type="ECO:0000256" key="7">
    <source>
        <dbReference type="ARBA" id="ARBA00023136"/>
    </source>
</evidence>
<feature type="transmembrane region" description="Helical" evidence="8">
    <location>
        <begin position="619"/>
        <end position="640"/>
    </location>
</feature>